<dbReference type="FunFam" id="1.10.10.10:FF:000001">
    <property type="entry name" value="LysR family transcriptional regulator"/>
    <property type="match status" value="1"/>
</dbReference>
<accession>A0A6B8RVW3</accession>
<dbReference type="PRINTS" id="PR00039">
    <property type="entry name" value="HTHLYSR"/>
</dbReference>
<dbReference type="InterPro" id="IPR036388">
    <property type="entry name" value="WH-like_DNA-bd_sf"/>
</dbReference>
<comment type="similarity">
    <text evidence="1">Belongs to the LysR transcriptional regulatory family.</text>
</comment>
<dbReference type="SUPFAM" id="SSF46785">
    <property type="entry name" value="Winged helix' DNA-binding domain"/>
    <property type="match status" value="1"/>
</dbReference>
<dbReference type="GO" id="GO:0003700">
    <property type="term" value="F:DNA-binding transcription factor activity"/>
    <property type="evidence" value="ECO:0007669"/>
    <property type="project" value="InterPro"/>
</dbReference>
<keyword evidence="2" id="KW-0805">Transcription regulation</keyword>
<dbReference type="KEGG" id="ppsc:EHS13_32660"/>
<dbReference type="AlphaFoldDB" id="A0A6B8RVW3"/>
<dbReference type="Proteomes" id="UP000426246">
    <property type="component" value="Chromosome"/>
</dbReference>
<name>A0A6B8RVW3_9BACL</name>
<keyword evidence="3" id="KW-0238">DNA-binding</keyword>
<evidence type="ECO:0000313" key="7">
    <source>
        <dbReference type="Proteomes" id="UP000426246"/>
    </source>
</evidence>
<feature type="domain" description="HTH lysR-type" evidence="5">
    <location>
        <begin position="1"/>
        <end position="58"/>
    </location>
</feature>
<dbReference type="PROSITE" id="PS50931">
    <property type="entry name" value="HTH_LYSR"/>
    <property type="match status" value="1"/>
</dbReference>
<evidence type="ECO:0000256" key="3">
    <source>
        <dbReference type="ARBA" id="ARBA00023125"/>
    </source>
</evidence>
<dbReference type="EMBL" id="CP034235">
    <property type="protein sequence ID" value="QGQ99278.1"/>
    <property type="molecule type" value="Genomic_DNA"/>
</dbReference>
<organism evidence="6 7">
    <name type="scientific">Paenibacillus psychroresistens</name>
    <dbReference type="NCBI Taxonomy" id="1778678"/>
    <lineage>
        <taxon>Bacteria</taxon>
        <taxon>Bacillati</taxon>
        <taxon>Bacillota</taxon>
        <taxon>Bacilli</taxon>
        <taxon>Bacillales</taxon>
        <taxon>Paenibacillaceae</taxon>
        <taxon>Paenibacillus</taxon>
    </lineage>
</organism>
<evidence type="ECO:0000313" key="6">
    <source>
        <dbReference type="EMBL" id="QGQ99278.1"/>
    </source>
</evidence>
<dbReference type="Pfam" id="PF00126">
    <property type="entry name" value="HTH_1"/>
    <property type="match status" value="1"/>
</dbReference>
<dbReference type="InterPro" id="IPR036390">
    <property type="entry name" value="WH_DNA-bd_sf"/>
</dbReference>
<evidence type="ECO:0000256" key="2">
    <source>
        <dbReference type="ARBA" id="ARBA00023015"/>
    </source>
</evidence>
<reference evidence="7" key="1">
    <citation type="submission" date="2018-11" db="EMBL/GenBank/DDBJ databases">
        <title>Complete genome sequence of Paenibacillus sp. ML311-T8.</title>
        <authorList>
            <person name="Nam Y.-D."/>
            <person name="Kang J."/>
            <person name="Chung W.-H."/>
            <person name="Park Y.S."/>
        </authorList>
    </citation>
    <scope>NUCLEOTIDE SEQUENCE [LARGE SCALE GENOMIC DNA]</scope>
    <source>
        <strain evidence="7">ML311-T8</strain>
    </source>
</reference>
<dbReference type="InterPro" id="IPR005119">
    <property type="entry name" value="LysR_subst-bd"/>
</dbReference>
<keyword evidence="4" id="KW-0804">Transcription</keyword>
<keyword evidence="7" id="KW-1185">Reference proteome</keyword>
<dbReference type="PANTHER" id="PTHR30126:SF21">
    <property type="entry name" value="TRANSCRIPTIONAL REGULATOR-RELATED"/>
    <property type="match status" value="1"/>
</dbReference>
<evidence type="ECO:0000256" key="1">
    <source>
        <dbReference type="ARBA" id="ARBA00009437"/>
    </source>
</evidence>
<dbReference type="RefSeq" id="WP_155704396.1">
    <property type="nucleotide sequence ID" value="NZ_CP034235.1"/>
</dbReference>
<protein>
    <submittedName>
        <fullName evidence="6">LysR family transcriptional regulator</fullName>
    </submittedName>
</protein>
<dbReference type="CDD" id="cd05466">
    <property type="entry name" value="PBP2_LTTR_substrate"/>
    <property type="match status" value="1"/>
</dbReference>
<dbReference type="Pfam" id="PF03466">
    <property type="entry name" value="LysR_substrate"/>
    <property type="match status" value="1"/>
</dbReference>
<dbReference type="SUPFAM" id="SSF53850">
    <property type="entry name" value="Periplasmic binding protein-like II"/>
    <property type="match status" value="1"/>
</dbReference>
<dbReference type="Gene3D" id="1.10.10.10">
    <property type="entry name" value="Winged helix-like DNA-binding domain superfamily/Winged helix DNA-binding domain"/>
    <property type="match status" value="1"/>
</dbReference>
<sequence length="286" mass="32802">MDISQLEAFLSVCKILNFTKASEYLHISQSAVTARIKALERTIGKTLFLRDNRNVSLTQAGIAYLPYAERMLHLFEESKITLQEELEDYLILSGPGSVWHYYYLQHILAFRENHPKVAIKFLSYIDPSYMIRDLLLDGIVHVAIRYDPPEHPQISKHFLFEDQNILVSAKKIDSAISRADFFTRDYCHIEWGSPFAEWFSSIVGAGYVPALQTDHSTIMLTMLLQGAGFGFLPRFIAQPYLDSQKLFELQSEFNTPITKAYALYLTKNQDHPNVKLSLKMLGVELV</sequence>
<gene>
    <name evidence="6" type="ORF">EHS13_32660</name>
</gene>
<dbReference type="OrthoDB" id="9803735at2"/>
<dbReference type="Gene3D" id="3.40.190.290">
    <property type="match status" value="1"/>
</dbReference>
<dbReference type="PANTHER" id="PTHR30126">
    <property type="entry name" value="HTH-TYPE TRANSCRIPTIONAL REGULATOR"/>
    <property type="match status" value="1"/>
</dbReference>
<evidence type="ECO:0000259" key="5">
    <source>
        <dbReference type="PROSITE" id="PS50931"/>
    </source>
</evidence>
<dbReference type="InterPro" id="IPR000847">
    <property type="entry name" value="LysR_HTH_N"/>
</dbReference>
<evidence type="ECO:0000256" key="4">
    <source>
        <dbReference type="ARBA" id="ARBA00023163"/>
    </source>
</evidence>
<proteinExistence type="inferred from homology"/>
<dbReference type="GO" id="GO:0000976">
    <property type="term" value="F:transcription cis-regulatory region binding"/>
    <property type="evidence" value="ECO:0007669"/>
    <property type="project" value="TreeGrafter"/>
</dbReference>